<organism evidence="2 3">
    <name type="scientific">Candidatus Manganitrophus noduliformans</name>
    <dbReference type="NCBI Taxonomy" id="2606439"/>
    <lineage>
        <taxon>Bacteria</taxon>
        <taxon>Pseudomonadati</taxon>
        <taxon>Nitrospirota</taxon>
        <taxon>Nitrospiria</taxon>
        <taxon>Candidatus Troglogloeales</taxon>
        <taxon>Candidatus Manganitrophaceae</taxon>
        <taxon>Candidatus Manganitrophus</taxon>
    </lineage>
</organism>
<dbReference type="Pfam" id="PF08670">
    <property type="entry name" value="MEKHLA"/>
    <property type="match status" value="1"/>
</dbReference>
<protein>
    <submittedName>
        <fullName evidence="2">MEKHLA domain-containing protein</fullName>
    </submittedName>
</protein>
<accession>A0A7X6DRM6</accession>
<comment type="caution">
    <text evidence="2">The sequence shown here is derived from an EMBL/GenBank/DDBJ whole genome shotgun (WGS) entry which is preliminary data.</text>
</comment>
<dbReference type="Proteomes" id="UP000534783">
    <property type="component" value="Unassembled WGS sequence"/>
</dbReference>
<dbReference type="RefSeq" id="WP_168060774.1">
    <property type="nucleotide sequence ID" value="NZ_VTOW01000002.1"/>
</dbReference>
<name>A0A7X6DRM6_9BACT</name>
<reference evidence="2 3" key="1">
    <citation type="journal article" date="2020" name="Nature">
        <title>Bacterial chemolithoautotrophy via manganese oxidation.</title>
        <authorList>
            <person name="Yu H."/>
            <person name="Leadbetter J.R."/>
        </authorList>
    </citation>
    <scope>NUCLEOTIDE SEQUENCE [LARGE SCALE GENOMIC DNA]</scope>
    <source>
        <strain evidence="2 3">Mn-1</strain>
    </source>
</reference>
<gene>
    <name evidence="2" type="ORF">MNODULE_13755</name>
</gene>
<dbReference type="EMBL" id="VTOW01000002">
    <property type="protein sequence ID" value="NKE71808.1"/>
    <property type="molecule type" value="Genomic_DNA"/>
</dbReference>
<keyword evidence="3" id="KW-1185">Reference proteome</keyword>
<evidence type="ECO:0000313" key="2">
    <source>
        <dbReference type="EMBL" id="NKE71808.1"/>
    </source>
</evidence>
<dbReference type="AlphaFoldDB" id="A0A7X6DRM6"/>
<dbReference type="InterPro" id="IPR013978">
    <property type="entry name" value="MEKHLA"/>
</dbReference>
<proteinExistence type="predicted"/>
<feature type="domain" description="MEKHLA" evidence="1">
    <location>
        <begin position="10"/>
        <end position="150"/>
    </location>
</feature>
<evidence type="ECO:0000259" key="1">
    <source>
        <dbReference type="Pfam" id="PF08670"/>
    </source>
</evidence>
<sequence length="152" mass="17745">MDTKSAFFIEHTERLLQSFTHWTGRDLLIPAGSSSRLAEQLFHAPFVVVSHGVEDDPLLDYGNETALALWEMSWETFTRTPSRLTAEPVSREERARLLAEVTRKGFIDNYKGIRISRTGRRFMIEQALVWNLLDKENRHCGQAATFWRWEYL</sequence>
<evidence type="ECO:0000313" key="3">
    <source>
        <dbReference type="Proteomes" id="UP000534783"/>
    </source>
</evidence>